<dbReference type="EMBL" id="OV696702">
    <property type="protein sequence ID" value="CAH1249239.1"/>
    <property type="molecule type" value="Genomic_DNA"/>
</dbReference>
<feature type="domain" description="Sulfotransferase" evidence="2">
    <location>
        <begin position="72"/>
        <end position="377"/>
    </location>
</feature>
<dbReference type="GO" id="GO:0006044">
    <property type="term" value="P:N-acetylglucosamine metabolic process"/>
    <property type="evidence" value="ECO:0007669"/>
    <property type="project" value="TreeGrafter"/>
</dbReference>
<evidence type="ECO:0000313" key="4">
    <source>
        <dbReference type="Proteomes" id="UP000838412"/>
    </source>
</evidence>
<dbReference type="Gene3D" id="3.40.50.300">
    <property type="entry name" value="P-loop containing nucleotide triphosphate hydrolases"/>
    <property type="match status" value="1"/>
</dbReference>
<dbReference type="PROSITE" id="PS51257">
    <property type="entry name" value="PROKAR_LIPOPROTEIN"/>
    <property type="match status" value="1"/>
</dbReference>
<name>A0A8J9Z7H8_BRALA</name>
<gene>
    <name evidence="3" type="primary">CHST3</name>
    <name evidence="3" type="ORF">BLAG_LOCUS10419</name>
</gene>
<dbReference type="InterPro" id="IPR000863">
    <property type="entry name" value="Sulfotransferase_dom"/>
</dbReference>
<dbReference type="AlphaFoldDB" id="A0A8J9Z7H8"/>
<keyword evidence="1" id="KW-0808">Transferase</keyword>
<dbReference type="OrthoDB" id="6138663at2759"/>
<reference evidence="3" key="1">
    <citation type="submission" date="2022-01" db="EMBL/GenBank/DDBJ databases">
        <authorList>
            <person name="Braso-Vives M."/>
        </authorList>
    </citation>
    <scope>NUCLEOTIDE SEQUENCE</scope>
</reference>
<dbReference type="EC" id="2.8.2.-" evidence="1"/>
<evidence type="ECO:0000259" key="2">
    <source>
        <dbReference type="Pfam" id="PF00685"/>
    </source>
</evidence>
<dbReference type="GO" id="GO:0001517">
    <property type="term" value="F:N-acetylglucosamine 6-O-sulfotransferase activity"/>
    <property type="evidence" value="ECO:0007669"/>
    <property type="project" value="TreeGrafter"/>
</dbReference>
<keyword evidence="4" id="KW-1185">Reference proteome</keyword>
<dbReference type="PANTHER" id="PTHR10704">
    <property type="entry name" value="CARBOHYDRATE SULFOTRANSFERASE"/>
    <property type="match status" value="1"/>
</dbReference>
<accession>A0A8J9Z7H8</accession>
<dbReference type="FunFam" id="3.40.50.300:FF:003046">
    <property type="entry name" value="Sulfotransferase"/>
    <property type="match status" value="1"/>
</dbReference>
<dbReference type="InterPro" id="IPR027417">
    <property type="entry name" value="P-loop_NTPase"/>
</dbReference>
<evidence type="ECO:0000313" key="3">
    <source>
        <dbReference type="EMBL" id="CAH1249239.1"/>
    </source>
</evidence>
<evidence type="ECO:0000256" key="1">
    <source>
        <dbReference type="RuleBase" id="RU361155"/>
    </source>
</evidence>
<organism evidence="3 4">
    <name type="scientific">Branchiostoma lanceolatum</name>
    <name type="common">Common lancelet</name>
    <name type="synonym">Amphioxus lanceolatum</name>
    <dbReference type="NCBI Taxonomy" id="7740"/>
    <lineage>
        <taxon>Eukaryota</taxon>
        <taxon>Metazoa</taxon>
        <taxon>Chordata</taxon>
        <taxon>Cephalochordata</taxon>
        <taxon>Leptocardii</taxon>
        <taxon>Amphioxiformes</taxon>
        <taxon>Branchiostomatidae</taxon>
        <taxon>Branchiostoma</taxon>
    </lineage>
</organism>
<comment type="similarity">
    <text evidence="1">Belongs to the sulfotransferase 1 family.</text>
</comment>
<sequence>MIRKLLFRNPRRLLLVVLLIASSSYLYFSLTLSCLAPEQNKILELSELVSLQPLDLEKKSATPAPLATRKRTAVIIIAPMRSGSTFVGEIFNQHPDAFYVFEPFWALENYANKTYDITSDRKLTFLKGISSCKFEEIRDIMRFYLTTKGMGVMKTCKAMENMCARYRNQTKGKITLAQRCPIPSSSLPSVLKSTCEGKQFTAIKTIRMEDLTLLQPLTQDSELDFKIIQLVRDPRGVIASRIALSRKNISLLSTLNTKVDRNEARDLCDRMVRNAQPYKHGASWLRGRYALVRYEDVGLQPFDMMNKFYNFIGVTPEKNISDWIKTHTKTAKKKRDRNDPFGTIKDPVQACNQWRLKLTFDETKLIQSQCKEAMSMFGYKYVISAKQMRNRSVELYDTRTSMVL</sequence>
<dbReference type="Proteomes" id="UP000838412">
    <property type="component" value="Chromosome 17"/>
</dbReference>
<dbReference type="InterPro" id="IPR051135">
    <property type="entry name" value="Gal/GlcNAc/GalNAc_ST"/>
</dbReference>
<dbReference type="SUPFAM" id="SSF52540">
    <property type="entry name" value="P-loop containing nucleoside triphosphate hydrolases"/>
    <property type="match status" value="1"/>
</dbReference>
<dbReference type="GO" id="GO:0006790">
    <property type="term" value="P:sulfur compound metabolic process"/>
    <property type="evidence" value="ECO:0007669"/>
    <property type="project" value="TreeGrafter"/>
</dbReference>
<dbReference type="PANTHER" id="PTHR10704:SF44">
    <property type="entry name" value="LD35051P-RELATED"/>
    <property type="match status" value="1"/>
</dbReference>
<proteinExistence type="inferred from homology"/>
<dbReference type="Pfam" id="PF00685">
    <property type="entry name" value="Sulfotransfer_1"/>
    <property type="match status" value="1"/>
</dbReference>
<protein>
    <recommendedName>
        <fullName evidence="1">Sulfotransferase</fullName>
        <ecNumber evidence="1">2.8.2.-</ecNumber>
    </recommendedName>
</protein>